<keyword evidence="2" id="KW-1185">Reference proteome</keyword>
<evidence type="ECO:0000313" key="1">
    <source>
        <dbReference type="EMBL" id="KAJ7417076.1"/>
    </source>
</evidence>
<sequence length="149" mass="16944">MELIVGSGTAESLWVRVNVDVIVGVCYRPPSQDNDIDELLFEELRDTPESSALLLMGHFNWPEINWEYHTAGTTWAIRFLKNLDDSFMEQMLRDPTQKDAILGLLLVSRVDLMSKAEIGVHLGHSNHEVIEFKISVDKRKSTSKTSAWT</sequence>
<gene>
    <name evidence="1" type="ORF">WISP_66899</name>
</gene>
<protein>
    <recommendedName>
        <fullName evidence="3">Endonuclease/exonuclease/phosphatase domain-containing protein</fullName>
    </recommendedName>
</protein>
<reference evidence="1" key="1">
    <citation type="submission" date="2019-10" db="EMBL/GenBank/DDBJ databases">
        <authorList>
            <person name="Soares A.E.R."/>
            <person name="Aleixo A."/>
            <person name="Schneider P."/>
            <person name="Miyaki C.Y."/>
            <person name="Schneider M.P."/>
            <person name="Mello C."/>
            <person name="Vasconcelos A.T.R."/>
        </authorList>
    </citation>
    <scope>NUCLEOTIDE SEQUENCE</scope>
    <source>
        <tissue evidence="1">Muscle</tissue>
    </source>
</reference>
<dbReference type="Gene3D" id="3.60.10.10">
    <property type="entry name" value="Endonuclease/exonuclease/phosphatase"/>
    <property type="match status" value="1"/>
</dbReference>
<evidence type="ECO:0008006" key="3">
    <source>
        <dbReference type="Google" id="ProtNLM"/>
    </source>
</evidence>
<proteinExistence type="predicted"/>
<dbReference type="Proteomes" id="UP001145742">
    <property type="component" value="Unassembled WGS sequence"/>
</dbReference>
<comment type="caution">
    <text evidence="1">The sequence shown here is derived from an EMBL/GenBank/DDBJ whole genome shotgun (WGS) entry which is preliminary data.</text>
</comment>
<evidence type="ECO:0000313" key="2">
    <source>
        <dbReference type="Proteomes" id="UP001145742"/>
    </source>
</evidence>
<dbReference type="PANTHER" id="PTHR33395">
    <property type="entry name" value="TRANSCRIPTASE, PUTATIVE-RELATED-RELATED"/>
    <property type="match status" value="1"/>
</dbReference>
<name>A0ABQ9DEU4_9PASS</name>
<dbReference type="PANTHER" id="PTHR33395:SF22">
    <property type="entry name" value="REVERSE TRANSCRIPTASE DOMAIN-CONTAINING PROTEIN"/>
    <property type="match status" value="1"/>
</dbReference>
<dbReference type="EMBL" id="WHWB01033784">
    <property type="protein sequence ID" value="KAJ7417076.1"/>
    <property type="molecule type" value="Genomic_DNA"/>
</dbReference>
<dbReference type="InterPro" id="IPR036691">
    <property type="entry name" value="Endo/exonu/phosph_ase_sf"/>
</dbReference>
<accession>A0ABQ9DEU4</accession>
<organism evidence="1 2">
    <name type="scientific">Willisornis vidua</name>
    <name type="common">Xingu scale-backed antbird</name>
    <dbReference type="NCBI Taxonomy" id="1566151"/>
    <lineage>
        <taxon>Eukaryota</taxon>
        <taxon>Metazoa</taxon>
        <taxon>Chordata</taxon>
        <taxon>Craniata</taxon>
        <taxon>Vertebrata</taxon>
        <taxon>Euteleostomi</taxon>
        <taxon>Archelosauria</taxon>
        <taxon>Archosauria</taxon>
        <taxon>Dinosauria</taxon>
        <taxon>Saurischia</taxon>
        <taxon>Theropoda</taxon>
        <taxon>Coelurosauria</taxon>
        <taxon>Aves</taxon>
        <taxon>Neognathae</taxon>
        <taxon>Neoaves</taxon>
        <taxon>Telluraves</taxon>
        <taxon>Australaves</taxon>
        <taxon>Passeriformes</taxon>
        <taxon>Thamnophilidae</taxon>
        <taxon>Willisornis</taxon>
    </lineage>
</organism>